<name>A0A3R9QV87_9CREN</name>
<evidence type="ECO:0000313" key="2">
    <source>
        <dbReference type="Proteomes" id="UP000277582"/>
    </source>
</evidence>
<gene>
    <name evidence="1" type="ORF">D6D85_11825</name>
</gene>
<dbReference type="RefSeq" id="WP_125672165.1">
    <property type="nucleotide sequence ID" value="NZ_RCOS01000132.1"/>
</dbReference>
<dbReference type="Proteomes" id="UP000277582">
    <property type="component" value="Unassembled WGS sequence"/>
</dbReference>
<sequence length="146" mass="17231">MPAYVKVLEKLGTLKGDECATVPEVFKPDEEATQILKHAEYERIRTYGKKVKPAGYLDNYEDMIRHMNEVLTAACKCETDKDKLKEIIYVHLPEVIRKYDKAHEQAHEIYNLSGKDDFYYFQEHLVNLWDTWEDALINFIIRCLTK</sequence>
<accession>A0A3R9QV87</accession>
<dbReference type="EMBL" id="RCOS01000132">
    <property type="protein sequence ID" value="RSN72973.1"/>
    <property type="molecule type" value="Genomic_DNA"/>
</dbReference>
<reference evidence="1 2" key="1">
    <citation type="submission" date="2018-10" db="EMBL/GenBank/DDBJ databases">
        <title>Co-occurring genomic capacity for anaerobic methane metabolism and dissimilatory sulfite reduction discovered in the Korarchaeota.</title>
        <authorList>
            <person name="Mckay L.J."/>
            <person name="Dlakic M."/>
            <person name="Fields M.W."/>
            <person name="Delmont T.O."/>
            <person name="Eren A.M."/>
            <person name="Jay Z.J."/>
            <person name="Klingelsmith K.B."/>
            <person name="Rusch D.B."/>
            <person name="Inskeep W.P."/>
        </authorList>
    </citation>
    <scope>NUCLEOTIDE SEQUENCE [LARGE SCALE GENOMIC DNA]</scope>
    <source>
        <strain evidence="1 2">MDKW</strain>
    </source>
</reference>
<protein>
    <submittedName>
        <fullName evidence="1">Uncharacterized protein</fullName>
    </submittedName>
</protein>
<organism evidence="1 2">
    <name type="scientific">Candidatus Methanodesulfokora washburnensis</name>
    <dbReference type="NCBI Taxonomy" id="2478471"/>
    <lineage>
        <taxon>Archaea</taxon>
        <taxon>Thermoproteota</taxon>
        <taxon>Candidatus Korarchaeia</taxon>
        <taxon>Candidatus Korarchaeia incertae sedis</taxon>
        <taxon>Candidatus Methanodesulfokora</taxon>
    </lineage>
</organism>
<comment type="caution">
    <text evidence="1">The sequence shown here is derived from an EMBL/GenBank/DDBJ whole genome shotgun (WGS) entry which is preliminary data.</text>
</comment>
<keyword evidence="2" id="KW-1185">Reference proteome</keyword>
<proteinExistence type="predicted"/>
<evidence type="ECO:0000313" key="1">
    <source>
        <dbReference type="EMBL" id="RSN72973.1"/>
    </source>
</evidence>
<dbReference type="AlphaFoldDB" id="A0A3R9QV87"/>